<dbReference type="InterPro" id="IPR004452">
    <property type="entry name" value="LutB/LldF"/>
</dbReference>
<evidence type="ECO:0000256" key="3">
    <source>
        <dbReference type="ARBA" id="ARBA00022723"/>
    </source>
</evidence>
<dbReference type="SUPFAM" id="SSF100950">
    <property type="entry name" value="NagB/RpiA/CoA transferase-like"/>
    <property type="match status" value="1"/>
</dbReference>
<organism evidence="9 10">
    <name type="scientific">Phnomibacter ginsenosidimutans</name>
    <dbReference type="NCBI Taxonomy" id="2676868"/>
    <lineage>
        <taxon>Bacteria</taxon>
        <taxon>Pseudomonadati</taxon>
        <taxon>Bacteroidota</taxon>
        <taxon>Chitinophagia</taxon>
        <taxon>Chitinophagales</taxon>
        <taxon>Chitinophagaceae</taxon>
        <taxon>Phnomibacter</taxon>
    </lineage>
</organism>
<dbReference type="GO" id="GO:0006089">
    <property type="term" value="P:lactate metabolic process"/>
    <property type="evidence" value="ECO:0007669"/>
    <property type="project" value="InterPro"/>
</dbReference>
<evidence type="ECO:0000256" key="1">
    <source>
        <dbReference type="ARBA" id="ARBA00022448"/>
    </source>
</evidence>
<dbReference type="PROSITE" id="PS51379">
    <property type="entry name" value="4FE4S_FER_2"/>
    <property type="match status" value="1"/>
</dbReference>
<dbReference type="Pfam" id="PF13183">
    <property type="entry name" value="Fer4_8"/>
    <property type="match status" value="1"/>
</dbReference>
<keyword evidence="6" id="KW-0408">Iron</keyword>
<evidence type="ECO:0000256" key="5">
    <source>
        <dbReference type="ARBA" id="ARBA00022982"/>
    </source>
</evidence>
<reference evidence="9 10" key="1">
    <citation type="submission" date="2019-11" db="EMBL/GenBank/DDBJ databases">
        <authorList>
            <person name="Im W.T."/>
        </authorList>
    </citation>
    <scope>NUCLEOTIDE SEQUENCE [LARGE SCALE GENOMIC DNA]</scope>
    <source>
        <strain evidence="9 10">SB-02</strain>
    </source>
</reference>
<dbReference type="KEGG" id="fls:GLV81_11510"/>
<dbReference type="GO" id="GO:0051539">
    <property type="term" value="F:4 iron, 4 sulfur cluster binding"/>
    <property type="evidence" value="ECO:0007669"/>
    <property type="project" value="UniProtKB-KW"/>
</dbReference>
<keyword evidence="3" id="KW-0479">Metal-binding</keyword>
<dbReference type="InterPro" id="IPR003741">
    <property type="entry name" value="LUD_dom"/>
</dbReference>
<dbReference type="InterPro" id="IPR017900">
    <property type="entry name" value="4Fe4S_Fe_S_CS"/>
</dbReference>
<dbReference type="Gene3D" id="1.10.1060.10">
    <property type="entry name" value="Alpha-helical ferredoxin"/>
    <property type="match status" value="1"/>
</dbReference>
<proteinExistence type="predicted"/>
<dbReference type="Gene3D" id="3.40.50.10420">
    <property type="entry name" value="NagB/RpiA/CoA transferase-like"/>
    <property type="match status" value="1"/>
</dbReference>
<keyword evidence="10" id="KW-1185">Reference proteome</keyword>
<evidence type="ECO:0000313" key="10">
    <source>
        <dbReference type="Proteomes" id="UP000426027"/>
    </source>
</evidence>
<evidence type="ECO:0000259" key="8">
    <source>
        <dbReference type="PROSITE" id="PS51379"/>
    </source>
</evidence>
<protein>
    <submittedName>
        <fullName evidence="9">DUF3390 domain-containing protein</fullName>
    </submittedName>
</protein>
<dbReference type="PANTHER" id="PTHR47153:SF2">
    <property type="entry name" value="LACTATE UTILIZATION PROTEIN B"/>
    <property type="match status" value="1"/>
</dbReference>
<keyword evidence="7" id="KW-0411">Iron-sulfur</keyword>
<evidence type="ECO:0000256" key="7">
    <source>
        <dbReference type="ARBA" id="ARBA00023014"/>
    </source>
</evidence>
<dbReference type="InterPro" id="IPR024569">
    <property type="entry name" value="LutB_C"/>
</dbReference>
<evidence type="ECO:0000256" key="2">
    <source>
        <dbReference type="ARBA" id="ARBA00022485"/>
    </source>
</evidence>
<evidence type="ECO:0000256" key="6">
    <source>
        <dbReference type="ARBA" id="ARBA00023004"/>
    </source>
</evidence>
<dbReference type="PROSITE" id="PS00198">
    <property type="entry name" value="4FE4S_FER_1"/>
    <property type="match status" value="1"/>
</dbReference>
<dbReference type="InterPro" id="IPR037171">
    <property type="entry name" value="NagB/RpiA_transferase-like"/>
</dbReference>
<keyword evidence="1" id="KW-0813">Transport</keyword>
<feature type="domain" description="4Fe-4S ferredoxin-type" evidence="8">
    <location>
        <begin position="301"/>
        <end position="330"/>
    </location>
</feature>
<evidence type="ECO:0000313" key="9">
    <source>
        <dbReference type="EMBL" id="QGW28639.1"/>
    </source>
</evidence>
<dbReference type="InterPro" id="IPR009051">
    <property type="entry name" value="Helical_ferredxn"/>
</dbReference>
<name>A0A6I6GU60_9BACT</name>
<keyword evidence="5" id="KW-0249">Electron transport</keyword>
<dbReference type="Pfam" id="PF11870">
    <property type="entry name" value="LutB_C"/>
    <property type="match status" value="1"/>
</dbReference>
<accession>A0A6I6GU60</accession>
<dbReference type="EMBL" id="CP046566">
    <property type="protein sequence ID" value="QGW28639.1"/>
    <property type="molecule type" value="Genomic_DNA"/>
</dbReference>
<gene>
    <name evidence="9" type="ORF">GLV81_11510</name>
</gene>
<sequence>MSVHLNKASQPHAELAQQFNKDEDRVNWHDETLWWIRQKRDKAAWSVPEWEWLRQTASDIKAHVLSNMHDLLTQFEAQALANGASVHWAADAAEHNAIVHRILQENKVQQIVKSKSMLTEECGLNEYLHEHGIDVVDTDLGERIVQLAGETPSHIVLPCIHWKKEEIGELFHQHLQTPKGNADPQYLTGAARIHLREKFLTRKVAITGVNFAIAETGEVVVCTNEGNADMGTHLADVHIACMGIEKLIPQRQHLGVFTRLLARSATGQPITTYTSHFRKPAPGRQLHIVLVDNGRSRQLGREAFRNSLKCIRCGACMNTCPVYRRSGGHSYKYAISGPIGSILAPNLDMRKHADLPFASTLCGSCTNVCPVKIDIHEQLYQWRQELYKDGLAPKGKAVSMKMAGWLLGKPALYRFAGKAARTVLRLAPFMVKNSLNPWYKQREMPAPPKQSFSEWYAKNKKA</sequence>
<dbReference type="RefSeq" id="WP_157478992.1">
    <property type="nucleotide sequence ID" value="NZ_CP046566.1"/>
</dbReference>
<dbReference type="InterPro" id="IPR017896">
    <property type="entry name" value="4Fe4S_Fe-S-bd"/>
</dbReference>
<dbReference type="InterPro" id="IPR024185">
    <property type="entry name" value="FTHF_cligase-like_sf"/>
</dbReference>
<keyword evidence="2" id="KW-0004">4Fe-4S</keyword>
<dbReference type="GO" id="GO:0046872">
    <property type="term" value="F:metal ion binding"/>
    <property type="evidence" value="ECO:0007669"/>
    <property type="project" value="UniProtKB-KW"/>
</dbReference>
<keyword evidence="4" id="KW-0677">Repeat</keyword>
<dbReference type="AlphaFoldDB" id="A0A6I6GU60"/>
<dbReference type="PANTHER" id="PTHR47153">
    <property type="entry name" value="LACTATE UTILIZATION PROTEIN B"/>
    <property type="match status" value="1"/>
</dbReference>
<dbReference type="Proteomes" id="UP000426027">
    <property type="component" value="Chromosome"/>
</dbReference>
<dbReference type="Pfam" id="PF02589">
    <property type="entry name" value="LUD_dom"/>
    <property type="match status" value="1"/>
</dbReference>
<evidence type="ECO:0000256" key="4">
    <source>
        <dbReference type="ARBA" id="ARBA00022737"/>
    </source>
</evidence>
<dbReference type="SUPFAM" id="SSF46548">
    <property type="entry name" value="alpha-helical ferredoxin"/>
    <property type="match status" value="1"/>
</dbReference>